<proteinExistence type="predicted"/>
<feature type="coiled-coil region" evidence="1">
    <location>
        <begin position="4"/>
        <end position="31"/>
    </location>
</feature>
<dbReference type="Proteomes" id="UP001254770">
    <property type="component" value="Unassembled WGS sequence"/>
</dbReference>
<name>A0AAW8TF65_9ENTE</name>
<reference evidence="2" key="1">
    <citation type="submission" date="2023-03" db="EMBL/GenBank/DDBJ databases">
        <authorList>
            <person name="Shen W."/>
            <person name="Cai J."/>
        </authorList>
    </citation>
    <scope>NUCLEOTIDE SEQUENCE</scope>
    <source>
        <strain evidence="2">Y15</strain>
    </source>
</reference>
<evidence type="ECO:0000313" key="3">
    <source>
        <dbReference type="Proteomes" id="UP001254770"/>
    </source>
</evidence>
<dbReference type="AlphaFoldDB" id="A0AAW8TF65"/>
<protein>
    <submittedName>
        <fullName evidence="2">Uncharacterized protein</fullName>
    </submittedName>
</protein>
<dbReference type="RefSeq" id="WP_311817080.1">
    <property type="nucleotide sequence ID" value="NZ_JARPXG010000063.1"/>
</dbReference>
<gene>
    <name evidence="2" type="ORF">P7D69_21695</name>
</gene>
<keyword evidence="1" id="KW-0175">Coiled coil</keyword>
<sequence>MLDKKNILGIIQDHQDEIDQLEYELEQARQWCMLESVKSLSNRLSYLKDNQYRYKLQAKAWGLIDKAEV</sequence>
<organism evidence="2 3">
    <name type="scientific">Enterococcus raffinosus</name>
    <dbReference type="NCBI Taxonomy" id="71452"/>
    <lineage>
        <taxon>Bacteria</taxon>
        <taxon>Bacillati</taxon>
        <taxon>Bacillota</taxon>
        <taxon>Bacilli</taxon>
        <taxon>Lactobacillales</taxon>
        <taxon>Enterococcaceae</taxon>
        <taxon>Enterococcus</taxon>
    </lineage>
</organism>
<evidence type="ECO:0000256" key="1">
    <source>
        <dbReference type="SAM" id="Coils"/>
    </source>
</evidence>
<dbReference type="EMBL" id="JARPXL010000092">
    <property type="protein sequence ID" value="MDT2546942.1"/>
    <property type="molecule type" value="Genomic_DNA"/>
</dbReference>
<evidence type="ECO:0000313" key="2">
    <source>
        <dbReference type="EMBL" id="MDT2546942.1"/>
    </source>
</evidence>
<comment type="caution">
    <text evidence="2">The sequence shown here is derived from an EMBL/GenBank/DDBJ whole genome shotgun (WGS) entry which is preliminary data.</text>
</comment>
<accession>A0AAW8TF65</accession>